<dbReference type="PANTHER" id="PTHR43393">
    <property type="entry name" value="CYTOKININ RIBOSIDE 5'-MONOPHOSPHATE PHOSPHORIBOHYDROLASE"/>
    <property type="match status" value="1"/>
</dbReference>
<dbReference type="SUPFAM" id="SSF102405">
    <property type="entry name" value="MCP/YpsA-like"/>
    <property type="match status" value="1"/>
</dbReference>
<dbReference type="Pfam" id="PF18306">
    <property type="entry name" value="LDcluster4"/>
    <property type="match status" value="1"/>
</dbReference>
<comment type="caution">
    <text evidence="1">The sequence shown here is derived from an EMBL/GenBank/DDBJ whole genome shotgun (WGS) entry which is preliminary data.</text>
</comment>
<evidence type="ECO:0000313" key="2">
    <source>
        <dbReference type="Proteomes" id="UP000179037"/>
    </source>
</evidence>
<dbReference type="AlphaFoldDB" id="A0A1F6TZK4"/>
<protein>
    <submittedName>
        <fullName evidence="1">Protein containing YHS domain protein</fullName>
    </submittedName>
</protein>
<evidence type="ECO:0000313" key="1">
    <source>
        <dbReference type="EMBL" id="OGI50543.1"/>
    </source>
</evidence>
<dbReference type="EMBL" id="MFTC01000067">
    <property type="protein sequence ID" value="OGI50543.1"/>
    <property type="molecule type" value="Genomic_DNA"/>
</dbReference>
<dbReference type="Gene3D" id="3.40.50.450">
    <property type="match status" value="1"/>
</dbReference>
<reference evidence="1 2" key="1">
    <citation type="journal article" date="2016" name="Nat. Commun.">
        <title>Thousands of microbial genomes shed light on interconnected biogeochemical processes in an aquifer system.</title>
        <authorList>
            <person name="Anantharaman K."/>
            <person name="Brown C.T."/>
            <person name="Hug L.A."/>
            <person name="Sharon I."/>
            <person name="Castelle C.J."/>
            <person name="Probst A.J."/>
            <person name="Thomas B.C."/>
            <person name="Singh A."/>
            <person name="Wilkins M.J."/>
            <person name="Karaoz U."/>
            <person name="Brodie E.L."/>
            <person name="Williams K.H."/>
            <person name="Hubbard S.S."/>
            <person name="Banfield J.F."/>
        </authorList>
    </citation>
    <scope>NUCLEOTIDE SEQUENCE [LARGE SCALE GENOMIC DNA]</scope>
</reference>
<dbReference type="InterPro" id="IPR041164">
    <property type="entry name" value="LDcluster4"/>
</dbReference>
<organism evidence="1 2">
    <name type="scientific">Candidatus Muproteobacteria bacterium RIFCSPLOWO2_01_FULL_60_18</name>
    <dbReference type="NCBI Taxonomy" id="1817768"/>
    <lineage>
        <taxon>Bacteria</taxon>
        <taxon>Pseudomonadati</taxon>
        <taxon>Pseudomonadota</taxon>
        <taxon>Candidatus Muproteobacteria</taxon>
    </lineage>
</organism>
<gene>
    <name evidence="1" type="ORF">A3A87_05705</name>
</gene>
<dbReference type="STRING" id="1817768.A3A87_05705"/>
<accession>A0A1F6TZK4</accession>
<dbReference type="PANTHER" id="PTHR43393:SF3">
    <property type="entry name" value="LYSINE DECARBOXYLASE-LIKE PROTEIN"/>
    <property type="match status" value="1"/>
</dbReference>
<dbReference type="InterPro" id="IPR052341">
    <property type="entry name" value="LOG_family_nucleotidases"/>
</dbReference>
<name>A0A1F6TZK4_9PROT</name>
<proteinExistence type="predicted"/>
<dbReference type="GO" id="GO:0005829">
    <property type="term" value="C:cytosol"/>
    <property type="evidence" value="ECO:0007669"/>
    <property type="project" value="TreeGrafter"/>
</dbReference>
<dbReference type="Proteomes" id="UP000179037">
    <property type="component" value="Unassembled WGS sequence"/>
</dbReference>
<sequence length="177" mass="18515">KAQAYALGQAIAERGFILITGACPGLPYECARGAREGGGLSVGISPTLSLDEHVHKYLSPSDAFDVLIYTGSGLMGREVTNIRSSDMVVIVGGRSGTLGEFAIAYDEGKLIGVLAGSGGITGHLPEIVKGFGDKNTGARLVYDADPAALIRKLADIYIAHHYKRPSCFCQDMSPADG</sequence>
<feature type="non-terminal residue" evidence="1">
    <location>
        <position position="1"/>
    </location>
</feature>